<evidence type="ECO:0000313" key="2">
    <source>
        <dbReference type="Proteomes" id="UP001221757"/>
    </source>
</evidence>
<organism evidence="1 2">
    <name type="scientific">Mycena rosella</name>
    <name type="common">Pink bonnet</name>
    <name type="synonym">Agaricus rosellus</name>
    <dbReference type="NCBI Taxonomy" id="1033263"/>
    <lineage>
        <taxon>Eukaryota</taxon>
        <taxon>Fungi</taxon>
        <taxon>Dikarya</taxon>
        <taxon>Basidiomycota</taxon>
        <taxon>Agaricomycotina</taxon>
        <taxon>Agaricomycetes</taxon>
        <taxon>Agaricomycetidae</taxon>
        <taxon>Agaricales</taxon>
        <taxon>Marasmiineae</taxon>
        <taxon>Mycenaceae</taxon>
        <taxon>Mycena</taxon>
    </lineage>
</organism>
<evidence type="ECO:0000313" key="1">
    <source>
        <dbReference type="EMBL" id="KAJ7661798.1"/>
    </source>
</evidence>
<accession>A0AAD7G5L1</accession>
<comment type="caution">
    <text evidence="1">The sequence shown here is derived from an EMBL/GenBank/DDBJ whole genome shotgun (WGS) entry which is preliminary data.</text>
</comment>
<dbReference type="EMBL" id="JARKIE010000246">
    <property type="protein sequence ID" value="KAJ7661798.1"/>
    <property type="molecule type" value="Genomic_DNA"/>
</dbReference>
<name>A0AAD7G5L1_MYCRO</name>
<reference evidence="1" key="1">
    <citation type="submission" date="2023-03" db="EMBL/GenBank/DDBJ databases">
        <title>Massive genome expansion in bonnet fungi (Mycena s.s.) driven by repeated elements and novel gene families across ecological guilds.</title>
        <authorList>
            <consortium name="Lawrence Berkeley National Laboratory"/>
            <person name="Harder C.B."/>
            <person name="Miyauchi S."/>
            <person name="Viragh M."/>
            <person name="Kuo A."/>
            <person name="Thoen E."/>
            <person name="Andreopoulos B."/>
            <person name="Lu D."/>
            <person name="Skrede I."/>
            <person name="Drula E."/>
            <person name="Henrissat B."/>
            <person name="Morin E."/>
            <person name="Kohler A."/>
            <person name="Barry K."/>
            <person name="LaButti K."/>
            <person name="Morin E."/>
            <person name="Salamov A."/>
            <person name="Lipzen A."/>
            <person name="Mereny Z."/>
            <person name="Hegedus B."/>
            <person name="Baldrian P."/>
            <person name="Stursova M."/>
            <person name="Weitz H."/>
            <person name="Taylor A."/>
            <person name="Grigoriev I.V."/>
            <person name="Nagy L.G."/>
            <person name="Martin F."/>
            <person name="Kauserud H."/>
        </authorList>
    </citation>
    <scope>NUCLEOTIDE SEQUENCE</scope>
    <source>
        <strain evidence="1">CBHHK067</strain>
    </source>
</reference>
<proteinExistence type="predicted"/>
<keyword evidence="2" id="KW-1185">Reference proteome</keyword>
<sequence>MPVITHTLLNPIAFEHPQGFGSLWLCYFSCLSPHTTKASRPSLGFLKKGLSKFVANVKKCKDDLTARLKKAEKIFDADAAWLEDAANHVDEETVIDKLENMSVYERGFACLDERLVNKLKELAGGVGQKVTEIVASNKRKSSPLRGRARYLAFVLGWTSFLEKGDRRMSDSFKRDNSGAGPLIVRWGGSPRWHRVSCSARNNREAAPEVQMWVEDLEL</sequence>
<dbReference type="AlphaFoldDB" id="A0AAD7G5L1"/>
<dbReference type="Proteomes" id="UP001221757">
    <property type="component" value="Unassembled WGS sequence"/>
</dbReference>
<gene>
    <name evidence="1" type="ORF">B0H17DRAFT_1144521</name>
</gene>
<protein>
    <submittedName>
        <fullName evidence="1">Uncharacterized protein</fullName>
    </submittedName>
</protein>